<reference evidence="1 2" key="1">
    <citation type="journal article" date="2011" name="Front. Microbiol.">
        <title>Genomic signatures of strain selection and enhancement in Bacillus atrophaeus var. globigii, a historical biowarfare simulant.</title>
        <authorList>
            <person name="Gibbons H.S."/>
            <person name="Broomall S.M."/>
            <person name="McNew L.A."/>
            <person name="Daligault H."/>
            <person name="Chapman C."/>
            <person name="Bruce D."/>
            <person name="Karavis M."/>
            <person name="Krepps M."/>
            <person name="McGregor P.A."/>
            <person name="Hong C."/>
            <person name="Park K.H."/>
            <person name="Akmal A."/>
            <person name="Feldman A."/>
            <person name="Lin J.S."/>
            <person name="Chang W.E."/>
            <person name="Higgs B.W."/>
            <person name="Demirev P."/>
            <person name="Lindquist J."/>
            <person name="Liem A."/>
            <person name="Fochler E."/>
            <person name="Read T.D."/>
            <person name="Tapia R."/>
            <person name="Johnson S."/>
            <person name="Bishop-Lilly K.A."/>
            <person name="Detter C."/>
            <person name="Han C."/>
            <person name="Sozhamannan S."/>
            <person name="Rosenzweig C.N."/>
            <person name="Skowronski E.W."/>
        </authorList>
    </citation>
    <scope>NUCLEOTIDE SEQUENCE [LARGE SCALE GENOMIC DNA]</scope>
    <source>
        <strain evidence="1 2">1942</strain>
    </source>
</reference>
<gene>
    <name evidence="1" type="ordered locus">BATR1942_07600</name>
</gene>
<name>A0ABM5LX04_BACA1</name>
<keyword evidence="2" id="KW-1185">Reference proteome</keyword>
<accession>A0ABM5LX04</accession>
<organism evidence="1 2">
    <name type="scientific">Bacillus atrophaeus (strain 1942)</name>
    <dbReference type="NCBI Taxonomy" id="720555"/>
    <lineage>
        <taxon>Bacteria</taxon>
        <taxon>Bacillati</taxon>
        <taxon>Bacillota</taxon>
        <taxon>Bacilli</taxon>
        <taxon>Bacillales</taxon>
        <taxon>Bacillaceae</taxon>
        <taxon>Bacillus</taxon>
    </lineage>
</organism>
<dbReference type="Proteomes" id="UP000006867">
    <property type="component" value="Chromosome"/>
</dbReference>
<proteinExistence type="predicted"/>
<dbReference type="RefSeq" id="WP_003325949.1">
    <property type="nucleotide sequence ID" value="NC_014639.1"/>
</dbReference>
<protein>
    <submittedName>
        <fullName evidence="1">Uncharacterized protein</fullName>
    </submittedName>
</protein>
<evidence type="ECO:0000313" key="1">
    <source>
        <dbReference type="EMBL" id="ADP32459.1"/>
    </source>
</evidence>
<dbReference type="EMBL" id="CP002207">
    <property type="protein sequence ID" value="ADP32459.1"/>
    <property type="molecule type" value="Genomic_DNA"/>
</dbReference>
<sequence length="96" mass="11189">MSVIQSVEDQDIFINPNSLTNLIKGKKLLDNGIKVEINKIKVPVVMQFTATRISFVFHRPSTIEKTVMNEIVDSLSDIVWKRYDCGHYYMWIVRTQ</sequence>
<evidence type="ECO:0000313" key="2">
    <source>
        <dbReference type="Proteomes" id="UP000006867"/>
    </source>
</evidence>